<organism evidence="2 3">
    <name type="scientific">Priapulus caudatus</name>
    <name type="common">Priapulid worm</name>
    <dbReference type="NCBI Taxonomy" id="37621"/>
    <lineage>
        <taxon>Eukaryota</taxon>
        <taxon>Metazoa</taxon>
        <taxon>Ecdysozoa</taxon>
        <taxon>Scalidophora</taxon>
        <taxon>Priapulida</taxon>
        <taxon>Priapulimorpha</taxon>
        <taxon>Priapulimorphida</taxon>
        <taxon>Priapulidae</taxon>
        <taxon>Priapulus</taxon>
    </lineage>
</organism>
<keyword evidence="1" id="KW-0732">Signal</keyword>
<evidence type="ECO:0000313" key="2">
    <source>
        <dbReference type="Proteomes" id="UP000695022"/>
    </source>
</evidence>
<dbReference type="Proteomes" id="UP000695022">
    <property type="component" value="Unplaced"/>
</dbReference>
<keyword evidence="2" id="KW-1185">Reference proteome</keyword>
<sequence length="158" mass="17025">MAAIIVALIALLGLMSHATGLVGGEVSSSACLHTTITLDPYDITKTAYAYSTLYHLCGYKTCTGWQKYEYTYVDTAYNTATNCLDGSTRLLTPSSPLMSDFSMTAAPTIAVTSDVQPTEQHLFEFPSSLAGKSIACTESNHTTNMLGSTYSCYNIRTK</sequence>
<name>A0ABM1ED02_PRICU</name>
<accession>A0ABM1ED02</accession>
<dbReference type="GeneID" id="106811063"/>
<reference evidence="3" key="1">
    <citation type="submission" date="2025-08" db="UniProtKB">
        <authorList>
            <consortium name="RefSeq"/>
        </authorList>
    </citation>
    <scope>IDENTIFICATION</scope>
</reference>
<protein>
    <submittedName>
        <fullName evidence="3">Uncharacterized protein LOC106811063</fullName>
    </submittedName>
</protein>
<dbReference type="RefSeq" id="XP_014670073.1">
    <property type="nucleotide sequence ID" value="XM_014814587.1"/>
</dbReference>
<gene>
    <name evidence="3" type="primary">LOC106811063</name>
</gene>
<proteinExistence type="predicted"/>
<evidence type="ECO:0000313" key="3">
    <source>
        <dbReference type="RefSeq" id="XP_014670073.1"/>
    </source>
</evidence>
<feature type="chain" id="PRO_5047079562" evidence="1">
    <location>
        <begin position="21"/>
        <end position="158"/>
    </location>
</feature>
<evidence type="ECO:0000256" key="1">
    <source>
        <dbReference type="SAM" id="SignalP"/>
    </source>
</evidence>
<feature type="signal peptide" evidence="1">
    <location>
        <begin position="1"/>
        <end position="20"/>
    </location>
</feature>